<dbReference type="AlphaFoldDB" id="A0A5B7HPH9"/>
<reference evidence="2 3" key="1">
    <citation type="submission" date="2019-05" db="EMBL/GenBank/DDBJ databases">
        <title>Another draft genome of Portunus trituberculatus and its Hox gene families provides insights of decapod evolution.</title>
        <authorList>
            <person name="Jeong J.-H."/>
            <person name="Song I."/>
            <person name="Kim S."/>
            <person name="Choi T."/>
            <person name="Kim D."/>
            <person name="Ryu S."/>
            <person name="Kim W."/>
        </authorList>
    </citation>
    <scope>NUCLEOTIDE SEQUENCE [LARGE SCALE GENOMIC DNA]</scope>
    <source>
        <tissue evidence="2">Muscle</tissue>
    </source>
</reference>
<feature type="chain" id="PRO_5022921996" description="Secreted protein" evidence="1">
    <location>
        <begin position="18"/>
        <end position="104"/>
    </location>
</feature>
<organism evidence="2 3">
    <name type="scientific">Portunus trituberculatus</name>
    <name type="common">Swimming crab</name>
    <name type="synonym">Neptunus trituberculatus</name>
    <dbReference type="NCBI Taxonomy" id="210409"/>
    <lineage>
        <taxon>Eukaryota</taxon>
        <taxon>Metazoa</taxon>
        <taxon>Ecdysozoa</taxon>
        <taxon>Arthropoda</taxon>
        <taxon>Crustacea</taxon>
        <taxon>Multicrustacea</taxon>
        <taxon>Malacostraca</taxon>
        <taxon>Eumalacostraca</taxon>
        <taxon>Eucarida</taxon>
        <taxon>Decapoda</taxon>
        <taxon>Pleocyemata</taxon>
        <taxon>Brachyura</taxon>
        <taxon>Eubrachyura</taxon>
        <taxon>Portunoidea</taxon>
        <taxon>Portunidae</taxon>
        <taxon>Portuninae</taxon>
        <taxon>Portunus</taxon>
    </lineage>
</organism>
<protein>
    <recommendedName>
        <fullName evidence="4">Secreted protein</fullName>
    </recommendedName>
</protein>
<accession>A0A5B7HPH9</accession>
<proteinExistence type="predicted"/>
<keyword evidence="3" id="KW-1185">Reference proteome</keyword>
<evidence type="ECO:0000313" key="3">
    <source>
        <dbReference type="Proteomes" id="UP000324222"/>
    </source>
</evidence>
<comment type="caution">
    <text evidence="2">The sequence shown here is derived from an EMBL/GenBank/DDBJ whole genome shotgun (WGS) entry which is preliminary data.</text>
</comment>
<evidence type="ECO:0000256" key="1">
    <source>
        <dbReference type="SAM" id="SignalP"/>
    </source>
</evidence>
<feature type="signal peptide" evidence="1">
    <location>
        <begin position="1"/>
        <end position="17"/>
    </location>
</feature>
<evidence type="ECO:0008006" key="4">
    <source>
        <dbReference type="Google" id="ProtNLM"/>
    </source>
</evidence>
<evidence type="ECO:0000313" key="2">
    <source>
        <dbReference type="EMBL" id="MPC70454.1"/>
    </source>
</evidence>
<keyword evidence="1" id="KW-0732">Signal</keyword>
<dbReference type="EMBL" id="VSRR010031162">
    <property type="protein sequence ID" value="MPC70454.1"/>
    <property type="molecule type" value="Genomic_DNA"/>
</dbReference>
<gene>
    <name evidence="2" type="ORF">E2C01_064703</name>
</gene>
<sequence>MSNVVVAVVVLIKPLVGTRVEESRVGGVGRGWQGLAEVDRVTSQGSLCIYLSIHALNYSPSPLAVPPPAPIPVTVHNLTCAGPYNLWTHLPLPSCYRRVYLQNC</sequence>
<dbReference type="Proteomes" id="UP000324222">
    <property type="component" value="Unassembled WGS sequence"/>
</dbReference>
<name>A0A5B7HPH9_PORTR</name>